<proteinExistence type="predicted"/>
<evidence type="ECO:0000313" key="1">
    <source>
        <dbReference type="EMBL" id="GBM39044.1"/>
    </source>
</evidence>
<sequence length="149" mass="17362">MPRLCINTLRGIVKCRANSTTTAINAVRQVKPFEAGRERSMLREEDNILSNPVRIRERAGDTGFRRTDPKTTKRIVEDVPREERKMGPACNSRKCQESRKRGCDTIPGHERQSLFYEFWLTMSWYLKICLHAAPLMLKALNERLRRAMI</sequence>
<keyword evidence="2" id="KW-1185">Reference proteome</keyword>
<gene>
    <name evidence="1" type="ORF">AVEN_119748_1</name>
</gene>
<dbReference type="EMBL" id="BGPR01000883">
    <property type="protein sequence ID" value="GBM39044.1"/>
    <property type="molecule type" value="Genomic_DNA"/>
</dbReference>
<accession>A0A4Y2FHH2</accession>
<organism evidence="1 2">
    <name type="scientific">Araneus ventricosus</name>
    <name type="common">Orbweaver spider</name>
    <name type="synonym">Epeira ventricosa</name>
    <dbReference type="NCBI Taxonomy" id="182803"/>
    <lineage>
        <taxon>Eukaryota</taxon>
        <taxon>Metazoa</taxon>
        <taxon>Ecdysozoa</taxon>
        <taxon>Arthropoda</taxon>
        <taxon>Chelicerata</taxon>
        <taxon>Arachnida</taxon>
        <taxon>Araneae</taxon>
        <taxon>Araneomorphae</taxon>
        <taxon>Entelegynae</taxon>
        <taxon>Araneoidea</taxon>
        <taxon>Araneidae</taxon>
        <taxon>Araneus</taxon>
    </lineage>
</organism>
<protein>
    <submittedName>
        <fullName evidence="1">Uncharacterized protein</fullName>
    </submittedName>
</protein>
<dbReference type="AlphaFoldDB" id="A0A4Y2FHH2"/>
<reference evidence="1 2" key="1">
    <citation type="journal article" date="2019" name="Sci. Rep.">
        <title>Orb-weaving spider Araneus ventricosus genome elucidates the spidroin gene catalogue.</title>
        <authorList>
            <person name="Kono N."/>
            <person name="Nakamura H."/>
            <person name="Ohtoshi R."/>
            <person name="Moran D.A.P."/>
            <person name="Shinohara A."/>
            <person name="Yoshida Y."/>
            <person name="Fujiwara M."/>
            <person name="Mori M."/>
            <person name="Tomita M."/>
            <person name="Arakawa K."/>
        </authorList>
    </citation>
    <scope>NUCLEOTIDE SEQUENCE [LARGE SCALE GENOMIC DNA]</scope>
</reference>
<dbReference type="Proteomes" id="UP000499080">
    <property type="component" value="Unassembled WGS sequence"/>
</dbReference>
<comment type="caution">
    <text evidence="1">The sequence shown here is derived from an EMBL/GenBank/DDBJ whole genome shotgun (WGS) entry which is preliminary data.</text>
</comment>
<name>A0A4Y2FHH2_ARAVE</name>
<evidence type="ECO:0000313" key="2">
    <source>
        <dbReference type="Proteomes" id="UP000499080"/>
    </source>
</evidence>